<sequence length="88" mass="7957">MVPGGGLVSGAPIGERRRAGAGLGGEGRLGAGAGAGAGDGAGAGPGAGVGTVCGACDVLLTGSDVTGLEETGAPRPERARRTGGADTG</sequence>
<protein>
    <submittedName>
        <fullName evidence="2">Uncharacterized protein</fullName>
    </submittedName>
</protein>
<proteinExistence type="predicted"/>
<evidence type="ECO:0000313" key="2">
    <source>
        <dbReference type="EMBL" id="AXQ58827.1"/>
    </source>
</evidence>
<name>A0A385DM86_9ACTN</name>
<evidence type="ECO:0000256" key="1">
    <source>
        <dbReference type="SAM" id="MobiDB-lite"/>
    </source>
</evidence>
<dbReference type="KEGG" id="sky:D0C37_04220"/>
<feature type="compositionally biased region" description="Gly residues" evidence="1">
    <location>
        <begin position="21"/>
        <end position="44"/>
    </location>
</feature>
<evidence type="ECO:0000313" key="3">
    <source>
        <dbReference type="Proteomes" id="UP000259636"/>
    </source>
</evidence>
<dbReference type="Proteomes" id="UP000259636">
    <property type="component" value="Chromosome"/>
</dbReference>
<gene>
    <name evidence="2" type="ORF">D0C37_04220</name>
</gene>
<organism evidence="2 3">
    <name type="scientific">Streptomyces koyangensis</name>
    <dbReference type="NCBI Taxonomy" id="188770"/>
    <lineage>
        <taxon>Bacteria</taxon>
        <taxon>Bacillati</taxon>
        <taxon>Actinomycetota</taxon>
        <taxon>Actinomycetes</taxon>
        <taxon>Kitasatosporales</taxon>
        <taxon>Streptomycetaceae</taxon>
        <taxon>Streptomyces</taxon>
        <taxon>Streptomyces aurantiacus group</taxon>
    </lineage>
</organism>
<accession>A0A385DM86</accession>
<feature type="region of interest" description="Disordered" evidence="1">
    <location>
        <begin position="1"/>
        <end position="44"/>
    </location>
</feature>
<dbReference type="EMBL" id="CP031742">
    <property type="protein sequence ID" value="AXQ58827.1"/>
    <property type="molecule type" value="Genomic_DNA"/>
</dbReference>
<feature type="region of interest" description="Disordered" evidence="1">
    <location>
        <begin position="64"/>
        <end position="88"/>
    </location>
</feature>
<dbReference type="AlphaFoldDB" id="A0A385DM86"/>
<reference evidence="2 3" key="1">
    <citation type="submission" date="2018-08" db="EMBL/GenBank/DDBJ databases">
        <authorList>
            <person name="Ferrada E.E."/>
            <person name="Latorre B.A."/>
        </authorList>
    </citation>
    <scope>NUCLEOTIDE SEQUENCE [LARGE SCALE GENOMIC DNA]</scope>
    <source>
        <strain evidence="2 3">VK-A60T</strain>
    </source>
</reference>